<protein>
    <submittedName>
        <fullName evidence="6">Helix-turn-helix transcriptional regulator</fullName>
    </submittedName>
</protein>
<comment type="caution">
    <text evidence="6">The sequence shown here is derived from an EMBL/GenBank/DDBJ whole genome shotgun (WGS) entry which is preliminary data.</text>
</comment>
<dbReference type="Pfam" id="PF12840">
    <property type="entry name" value="HTH_20"/>
    <property type="match status" value="1"/>
</dbReference>
<dbReference type="GO" id="GO:0003700">
    <property type="term" value="F:DNA-binding transcription factor activity"/>
    <property type="evidence" value="ECO:0007669"/>
    <property type="project" value="InterPro"/>
</dbReference>
<dbReference type="PANTHER" id="PTHR43132">
    <property type="entry name" value="ARSENICAL RESISTANCE OPERON REPRESSOR ARSR-RELATED"/>
    <property type="match status" value="1"/>
</dbReference>
<evidence type="ECO:0000259" key="5">
    <source>
        <dbReference type="PROSITE" id="PS50987"/>
    </source>
</evidence>
<dbReference type="AlphaFoldDB" id="A0A5C7ESZ5"/>
<dbReference type="SUPFAM" id="SSF46785">
    <property type="entry name" value="Winged helix' DNA-binding domain"/>
    <property type="match status" value="1"/>
</dbReference>
<reference evidence="6 7" key="1">
    <citation type="submission" date="2019-08" db="EMBL/GenBank/DDBJ databases">
        <title>Pelomicrobium methylotrophicum gen. nov., sp. nov. a moderately thermophilic, facultatively anaerobic, lithoautotrophic and methylotrophic bacterium isolated from a terrestrial mud volcano.</title>
        <authorList>
            <person name="Slobodkina G.B."/>
            <person name="Merkel A.Y."/>
            <person name="Slobodkin A.I."/>
        </authorList>
    </citation>
    <scope>NUCLEOTIDE SEQUENCE [LARGE SCALE GENOMIC DNA]</scope>
    <source>
        <strain evidence="6 7">SM250</strain>
    </source>
</reference>
<dbReference type="InterPro" id="IPR001845">
    <property type="entry name" value="HTH_ArsR_DNA-bd_dom"/>
</dbReference>
<dbReference type="PRINTS" id="PR00778">
    <property type="entry name" value="HTHARSR"/>
</dbReference>
<feature type="domain" description="HTH arsR-type" evidence="5">
    <location>
        <begin position="1"/>
        <end position="95"/>
    </location>
</feature>
<evidence type="ECO:0000256" key="2">
    <source>
        <dbReference type="ARBA" id="ARBA00023125"/>
    </source>
</evidence>
<dbReference type="PANTHER" id="PTHR43132:SF2">
    <property type="entry name" value="ARSENICAL RESISTANCE OPERON REPRESSOR ARSR-RELATED"/>
    <property type="match status" value="1"/>
</dbReference>
<evidence type="ECO:0000256" key="4">
    <source>
        <dbReference type="SAM" id="MobiDB-lite"/>
    </source>
</evidence>
<dbReference type="PROSITE" id="PS50987">
    <property type="entry name" value="HTH_ARSR_2"/>
    <property type="match status" value="1"/>
</dbReference>
<dbReference type="NCBIfam" id="NF033788">
    <property type="entry name" value="HTH_metalloreg"/>
    <property type="match status" value="1"/>
</dbReference>
<evidence type="ECO:0000256" key="3">
    <source>
        <dbReference type="ARBA" id="ARBA00023163"/>
    </source>
</evidence>
<dbReference type="SMART" id="SM00418">
    <property type="entry name" value="HTH_ARSR"/>
    <property type="match status" value="1"/>
</dbReference>
<evidence type="ECO:0000313" key="7">
    <source>
        <dbReference type="Proteomes" id="UP000321201"/>
    </source>
</evidence>
<evidence type="ECO:0000313" key="6">
    <source>
        <dbReference type="EMBL" id="TXF10417.1"/>
    </source>
</evidence>
<dbReference type="GO" id="GO:0003677">
    <property type="term" value="F:DNA binding"/>
    <property type="evidence" value="ECO:0007669"/>
    <property type="project" value="UniProtKB-KW"/>
</dbReference>
<dbReference type="RefSeq" id="WP_147801066.1">
    <property type="nucleotide sequence ID" value="NZ_VPFL01000031.1"/>
</dbReference>
<keyword evidence="2" id="KW-0238">DNA-binding</keyword>
<keyword evidence="3" id="KW-0804">Transcription</keyword>
<dbReference type="InterPro" id="IPR051011">
    <property type="entry name" value="Metal_resp_trans_reg"/>
</dbReference>
<evidence type="ECO:0000256" key="1">
    <source>
        <dbReference type="ARBA" id="ARBA00023015"/>
    </source>
</evidence>
<dbReference type="EMBL" id="VPFL01000031">
    <property type="protein sequence ID" value="TXF10417.1"/>
    <property type="molecule type" value="Genomic_DNA"/>
</dbReference>
<dbReference type="InterPro" id="IPR011991">
    <property type="entry name" value="ArsR-like_HTH"/>
</dbReference>
<dbReference type="InterPro" id="IPR036390">
    <property type="entry name" value="WH_DNA-bd_sf"/>
</dbReference>
<keyword evidence="7" id="KW-1185">Reference proteome</keyword>
<dbReference type="InterPro" id="IPR036388">
    <property type="entry name" value="WH-like_DNA-bd_sf"/>
</dbReference>
<dbReference type="InParanoid" id="A0A5C7ESZ5"/>
<sequence length="119" mass="12840">MEMEAAIRALSALAQETRLAVFRRLVQAGFGGLPVNKIAEAVGVAGPTLSFHLKELVHAGLVHARQEGRFIYYSANYAAMAELMAFLSENCCGGNPELCTPAADRRPASKRPRKEVANP</sequence>
<dbReference type="OrthoDB" id="5297460at2"/>
<keyword evidence="1" id="KW-0805">Transcription regulation</keyword>
<proteinExistence type="predicted"/>
<gene>
    <name evidence="6" type="ORF">FR698_15330</name>
</gene>
<organism evidence="6 7">
    <name type="scientific">Pelomicrobium methylotrophicum</name>
    <dbReference type="NCBI Taxonomy" id="2602750"/>
    <lineage>
        <taxon>Bacteria</taxon>
        <taxon>Pseudomonadati</taxon>
        <taxon>Pseudomonadota</taxon>
        <taxon>Hydrogenophilia</taxon>
        <taxon>Hydrogenophilia incertae sedis</taxon>
        <taxon>Pelomicrobium</taxon>
    </lineage>
</organism>
<accession>A0A5C7ESZ5</accession>
<dbReference type="Proteomes" id="UP000321201">
    <property type="component" value="Unassembled WGS sequence"/>
</dbReference>
<dbReference type="CDD" id="cd00090">
    <property type="entry name" value="HTH_ARSR"/>
    <property type="match status" value="1"/>
</dbReference>
<dbReference type="Gene3D" id="1.10.10.10">
    <property type="entry name" value="Winged helix-like DNA-binding domain superfamily/Winged helix DNA-binding domain"/>
    <property type="match status" value="1"/>
</dbReference>
<feature type="region of interest" description="Disordered" evidence="4">
    <location>
        <begin position="98"/>
        <end position="119"/>
    </location>
</feature>
<name>A0A5C7ESZ5_9PROT</name>